<dbReference type="InterPro" id="IPR007197">
    <property type="entry name" value="rSAM"/>
</dbReference>
<dbReference type="GO" id="GO:0035598">
    <property type="term" value="F:tRNA (N(6)-L-threonylcarbamoyladenosine(37)-C(2))-methylthiotransferase activity"/>
    <property type="evidence" value="ECO:0007669"/>
    <property type="project" value="UniProtKB-EC"/>
</dbReference>
<sequence>MKNLGRSGATHRRKYTRVIRLFLARVRLLQKRWRGVLARRRARVEVLRRRIERMAVVEEKQAQRGDRRRSEEGWPMVGQERVSSAFFESIIDLPLTRKGEEEFSEVLVTTPPMAESSAPTASAVTKVVAVSGAMLATSAYLYYLWSTRPLPREAASCCADDGESCGCGSESCTTTTGMPELEDLDLSAEVAPTSIRSRKVEVARKISQREPLTGSGDGNLPGAGQKIFFKTFGCSHNTSDSEYMMGLLSSYGYAFAKEISDADVVVLNSCTVKNPSEDALATLVKTAESEGLPTVVCGCVPQADRKSRALRNSSLVGTSQIDRIVEVVEETLKGNRVSLLQNKKLPELRQLPKIRRNPLVEIVAVNTGCLGKCSYCKTKYARGSLGSYSKEDILARVRMALAEGVQQIWLTSEDLGAYGLDIGTNIAELLREIVVELEKYPRSMMRLGMTNPPYILQHAEEVAKILSHPQVFEFIHIPIQSGSNDVLRHMIREYTVEDFDRLVGILRARVPNLTVATDIICGFPTESDENHQETLDLIKRHRFPVINISQFYARPGTAAARIRPRLPGKVIKERSTEVTNIFMSYSLTDKLYGIGDLVDVWFDEVDEKRGQTVGHTKRYTKVIVPEVRTDLMGEKMRARVEDNSSKWHVVVSLKWRAWELNLRSGDFCWTVCPIMLSKLPWKSIRPARRVCGAMQLSRVLRQEAAAVSQSQSVAEGRDWVAEVEYDSLDNIINTAYVMAREDKDNGKKIFEKRLIPLINEHHSLSAHHALVLLVLMQDVGSANRVMGEKILEAVENRYFSSETFFPPRDADPRQAEWVRSMLGSQGGVHGEFQSFPDFISFMRPDQLAKLIIADDFRFKDEYKDPVKTRPKSTVPSKEKVTKRWKTMDPVDMEAWERDRFLKAQIPFKRMRHVEADVKKWKMRPGNRLRPALGVQLTELIEKSDNVVALAHLMSLFCYVGEHALFRGDYKAAAADVCASAVMRLRKKKIESCIVVIAQSLSRLTLTADVHKAWDSVLLPAIRSLKTRDLAKQAVLPPHLRVDGSECGEFDLAVLVLRALVQSGFVPRTVTDIDKLCQLLSKSLKSAKTVRVESAGMAARLLLRAELNDTALIGQLLQSVDRWREEGTSQRDVAVAAGSVILARVHFSREPLSKKELAVLETLWRRCKEVVDSLPQGERLLLLNAIHATGHPAILEGDEDYETALRRHLLPEQAASFGDPRDVYSIDFVSAGVAVAESRTARAPDFQLEDLGQEIEFLNSSLVIEGSGLDRDCFHLPSTKVGGSFQTLQYEPGPLSLIHIEEQSSRTAASPPTVAEQERPSQGWLPPWHTGLGYLADNPREIRTADCRTGRQGRMTNPYSRIAVGVLETETGLVEVRVVDGVAVVVEGDTVAVVEELVEASGVMVEGSPLAQG</sequence>
<evidence type="ECO:0000256" key="10">
    <source>
        <dbReference type="ARBA" id="ARBA00022723"/>
    </source>
</evidence>
<evidence type="ECO:0000256" key="2">
    <source>
        <dbReference type="ARBA" id="ARBA00002399"/>
    </source>
</evidence>
<evidence type="ECO:0000256" key="5">
    <source>
        <dbReference type="ARBA" id="ARBA00018810"/>
    </source>
</evidence>
<dbReference type="PROSITE" id="PS51449">
    <property type="entry name" value="MTTASE_N"/>
    <property type="match status" value="1"/>
</dbReference>
<evidence type="ECO:0000256" key="8">
    <source>
        <dbReference type="ARBA" id="ARBA00022691"/>
    </source>
</evidence>
<feature type="domain" description="Radical SAM core" evidence="18">
    <location>
        <begin position="355"/>
        <end position="588"/>
    </location>
</feature>
<evidence type="ECO:0000256" key="14">
    <source>
        <dbReference type="ARBA" id="ARBA00051661"/>
    </source>
</evidence>
<dbReference type="GO" id="GO:0046872">
    <property type="term" value="F:metal ion binding"/>
    <property type="evidence" value="ECO:0007669"/>
    <property type="project" value="UniProtKB-KW"/>
</dbReference>
<evidence type="ECO:0000256" key="11">
    <source>
        <dbReference type="ARBA" id="ARBA00023004"/>
    </source>
</evidence>
<dbReference type="PROSITE" id="PS01278">
    <property type="entry name" value="MTTASE_RADICAL"/>
    <property type="match status" value="1"/>
</dbReference>
<dbReference type="GO" id="GO:0051539">
    <property type="term" value="F:4 iron, 4 sulfur cluster binding"/>
    <property type="evidence" value="ECO:0007669"/>
    <property type="project" value="UniProtKB-KW"/>
</dbReference>
<dbReference type="InterPro" id="IPR020612">
    <property type="entry name" value="Methylthiotransferase_CS"/>
</dbReference>
<gene>
    <name evidence="19" type="primary">CDKAL1</name>
    <name evidence="19" type="ORF">FOZ61_003822</name>
</gene>
<comment type="catalytic activity">
    <reaction evidence="14">
        <text>N(6)-L-threonylcarbamoyladenosine(37) in tRNA + (sulfur carrier)-SH + AH2 + 2 S-adenosyl-L-methionine = 2-methylsulfanyl-N(6)-L-threonylcarbamoyladenosine(37) in tRNA + (sulfur carrier)-H + 5'-deoxyadenosine + L-methionine + A + S-adenosyl-L-homocysteine + 2 H(+)</text>
        <dbReference type="Rhea" id="RHEA:37075"/>
        <dbReference type="Rhea" id="RHEA-COMP:10163"/>
        <dbReference type="Rhea" id="RHEA-COMP:11092"/>
        <dbReference type="Rhea" id="RHEA-COMP:14737"/>
        <dbReference type="Rhea" id="RHEA-COMP:14739"/>
        <dbReference type="ChEBI" id="CHEBI:13193"/>
        <dbReference type="ChEBI" id="CHEBI:15378"/>
        <dbReference type="ChEBI" id="CHEBI:17319"/>
        <dbReference type="ChEBI" id="CHEBI:17499"/>
        <dbReference type="ChEBI" id="CHEBI:29917"/>
        <dbReference type="ChEBI" id="CHEBI:57844"/>
        <dbReference type="ChEBI" id="CHEBI:57856"/>
        <dbReference type="ChEBI" id="CHEBI:59789"/>
        <dbReference type="ChEBI" id="CHEBI:64428"/>
        <dbReference type="ChEBI" id="CHEBI:74418"/>
        <dbReference type="ChEBI" id="CHEBI:74420"/>
        <dbReference type="EC" id="2.8.4.5"/>
    </reaction>
</comment>
<dbReference type="Pfam" id="PF04055">
    <property type="entry name" value="Radical_SAM"/>
    <property type="match status" value="1"/>
</dbReference>
<dbReference type="PROSITE" id="PS51918">
    <property type="entry name" value="RADICAL_SAM"/>
    <property type="match status" value="1"/>
</dbReference>
<proteinExistence type="inferred from homology"/>
<name>A0A7J6LN80_PEROL</name>
<keyword evidence="10" id="KW-0479">Metal-binding</keyword>
<feature type="domain" description="TRAM" evidence="16">
    <location>
        <begin position="591"/>
        <end position="654"/>
    </location>
</feature>
<evidence type="ECO:0000256" key="9">
    <source>
        <dbReference type="ARBA" id="ARBA00022694"/>
    </source>
</evidence>
<evidence type="ECO:0000259" key="18">
    <source>
        <dbReference type="PROSITE" id="PS51918"/>
    </source>
</evidence>
<dbReference type="SMART" id="SM00729">
    <property type="entry name" value="Elp3"/>
    <property type="match status" value="1"/>
</dbReference>
<dbReference type="PROSITE" id="PS50926">
    <property type="entry name" value="TRAM"/>
    <property type="match status" value="1"/>
</dbReference>
<accession>A0A7J6LN80</accession>
<keyword evidence="8" id="KW-0949">S-adenosyl-L-methionine</keyword>
<evidence type="ECO:0000259" key="16">
    <source>
        <dbReference type="PROSITE" id="PS50926"/>
    </source>
</evidence>
<dbReference type="PANTHER" id="PTHR11918:SF45">
    <property type="entry name" value="THREONYLCARBAMOYLADENOSINE TRNA METHYLTHIOTRANSFERASE"/>
    <property type="match status" value="1"/>
</dbReference>
<feature type="region of interest" description="Disordered" evidence="15">
    <location>
        <begin position="1302"/>
        <end position="1327"/>
    </location>
</feature>
<organism evidence="19 20">
    <name type="scientific">Perkinsus olseni</name>
    <name type="common">Perkinsus atlanticus</name>
    <dbReference type="NCBI Taxonomy" id="32597"/>
    <lineage>
        <taxon>Eukaryota</taxon>
        <taxon>Sar</taxon>
        <taxon>Alveolata</taxon>
        <taxon>Perkinsozoa</taxon>
        <taxon>Perkinsea</taxon>
        <taxon>Perkinsida</taxon>
        <taxon>Perkinsidae</taxon>
        <taxon>Perkinsus</taxon>
    </lineage>
</organism>
<dbReference type="NCBIfam" id="TIGR01578">
    <property type="entry name" value="MiaB-like-B"/>
    <property type="match status" value="1"/>
</dbReference>
<dbReference type="PANTHER" id="PTHR11918">
    <property type="entry name" value="RADICAL SAM PROTEINS"/>
    <property type="match status" value="1"/>
</dbReference>
<dbReference type="InterPro" id="IPR013848">
    <property type="entry name" value="Methylthiotransferase_N"/>
</dbReference>
<keyword evidence="12" id="KW-0411">Iron-sulfur</keyword>
<dbReference type="SFLD" id="SFLDS00029">
    <property type="entry name" value="Radical_SAM"/>
    <property type="match status" value="1"/>
</dbReference>
<dbReference type="Gene3D" id="3.80.30.20">
    <property type="entry name" value="tm_1862 like domain"/>
    <property type="match status" value="1"/>
</dbReference>
<evidence type="ECO:0000256" key="6">
    <source>
        <dbReference type="ARBA" id="ARBA00022485"/>
    </source>
</evidence>
<dbReference type="GO" id="GO:0005783">
    <property type="term" value="C:endoplasmic reticulum"/>
    <property type="evidence" value="ECO:0007669"/>
    <property type="project" value="TreeGrafter"/>
</dbReference>
<feature type="domain" description="MTTase N-terminal" evidence="17">
    <location>
        <begin position="225"/>
        <end position="333"/>
    </location>
</feature>
<dbReference type="InterPro" id="IPR006638">
    <property type="entry name" value="Elp3/MiaA/NifB-like_rSAM"/>
</dbReference>
<evidence type="ECO:0000256" key="4">
    <source>
        <dbReference type="ARBA" id="ARBA00013273"/>
    </source>
</evidence>
<keyword evidence="6" id="KW-0004">4Fe-4S</keyword>
<dbReference type="InterPro" id="IPR006466">
    <property type="entry name" value="MiaB-like_arc_euk"/>
</dbReference>
<keyword evidence="7 19" id="KW-0808">Transferase</keyword>
<evidence type="ECO:0000256" key="12">
    <source>
        <dbReference type="ARBA" id="ARBA00023014"/>
    </source>
</evidence>
<evidence type="ECO:0000313" key="20">
    <source>
        <dbReference type="Proteomes" id="UP000570595"/>
    </source>
</evidence>
<comment type="caution">
    <text evidence="19">The sequence shown here is derived from an EMBL/GenBank/DDBJ whole genome shotgun (WGS) entry which is preliminary data.</text>
</comment>
<reference evidence="19 20" key="1">
    <citation type="submission" date="2020-04" db="EMBL/GenBank/DDBJ databases">
        <title>Perkinsus olseni comparative genomics.</title>
        <authorList>
            <person name="Bogema D.R."/>
        </authorList>
    </citation>
    <scope>NUCLEOTIDE SEQUENCE [LARGE SCALE GENOMIC DNA]</scope>
    <source>
        <strain evidence="19">ATCC PRA-179</strain>
    </source>
</reference>
<dbReference type="NCBIfam" id="TIGR00089">
    <property type="entry name" value="MiaB/RimO family radical SAM methylthiotransferase"/>
    <property type="match status" value="1"/>
</dbReference>
<dbReference type="FunFam" id="3.80.30.20:FF:000002">
    <property type="entry name" value="threonylcarbamoyladenosine tRNA methylthiotransferase isoform X2"/>
    <property type="match status" value="1"/>
</dbReference>
<dbReference type="InterPro" id="IPR005839">
    <property type="entry name" value="Methylthiotransferase"/>
</dbReference>
<dbReference type="Proteomes" id="UP000570595">
    <property type="component" value="Unassembled WGS sequence"/>
</dbReference>
<evidence type="ECO:0000256" key="7">
    <source>
        <dbReference type="ARBA" id="ARBA00022679"/>
    </source>
</evidence>
<dbReference type="InterPro" id="IPR038135">
    <property type="entry name" value="Methylthiotransferase_N_sf"/>
</dbReference>
<dbReference type="EMBL" id="JABAHT010000221">
    <property type="protein sequence ID" value="KAF4660728.1"/>
    <property type="molecule type" value="Genomic_DNA"/>
</dbReference>
<dbReference type="InterPro" id="IPR058240">
    <property type="entry name" value="rSAM_sf"/>
</dbReference>
<evidence type="ECO:0000256" key="13">
    <source>
        <dbReference type="ARBA" id="ARBA00031213"/>
    </source>
</evidence>
<comment type="cofactor">
    <cofactor evidence="1">
        <name>[4Fe-4S] cluster</name>
        <dbReference type="ChEBI" id="CHEBI:49883"/>
    </cofactor>
</comment>
<dbReference type="Pfam" id="PF00919">
    <property type="entry name" value="UPF0004"/>
    <property type="match status" value="1"/>
</dbReference>
<dbReference type="CDD" id="cd01335">
    <property type="entry name" value="Radical_SAM"/>
    <property type="match status" value="1"/>
</dbReference>
<dbReference type="Gene3D" id="3.40.50.12160">
    <property type="entry name" value="Methylthiotransferase, N-terminal domain"/>
    <property type="match status" value="1"/>
</dbReference>
<dbReference type="OrthoDB" id="1730074at2759"/>
<keyword evidence="11" id="KW-0408">Iron</keyword>
<protein>
    <recommendedName>
        <fullName evidence="5">Threonylcarbamoyladenosine tRNA methylthiotransferase</fullName>
        <ecNumber evidence="4">2.8.4.5</ecNumber>
    </recommendedName>
    <alternativeName>
        <fullName evidence="13">tRNA-t(6)A37 methylthiotransferase</fullName>
    </alternativeName>
</protein>
<dbReference type="SFLD" id="SFLDG01082">
    <property type="entry name" value="B12-binding_domain_containing"/>
    <property type="match status" value="1"/>
</dbReference>
<comment type="similarity">
    <text evidence="3">Belongs to the methylthiotransferase family. CDKAL1 subfamily.</text>
</comment>
<evidence type="ECO:0000256" key="3">
    <source>
        <dbReference type="ARBA" id="ARBA00008616"/>
    </source>
</evidence>
<keyword evidence="9" id="KW-0819">tRNA processing</keyword>
<evidence type="ECO:0000259" key="17">
    <source>
        <dbReference type="PROSITE" id="PS51449"/>
    </source>
</evidence>
<dbReference type="EC" id="2.8.4.5" evidence="4"/>
<evidence type="ECO:0000256" key="15">
    <source>
        <dbReference type="SAM" id="MobiDB-lite"/>
    </source>
</evidence>
<dbReference type="SUPFAM" id="SSF102114">
    <property type="entry name" value="Radical SAM enzymes"/>
    <property type="match status" value="1"/>
</dbReference>
<dbReference type="InterPro" id="IPR002792">
    <property type="entry name" value="TRAM_dom"/>
</dbReference>
<evidence type="ECO:0000313" key="19">
    <source>
        <dbReference type="EMBL" id="KAF4660728.1"/>
    </source>
</evidence>
<evidence type="ECO:0000256" key="1">
    <source>
        <dbReference type="ARBA" id="ARBA00001966"/>
    </source>
</evidence>
<dbReference type="InterPro" id="IPR023404">
    <property type="entry name" value="rSAM_horseshoe"/>
</dbReference>
<comment type="function">
    <text evidence="2">Catalyzes the methylthiolation of N6-threonylcarbamoyladenosine (t(6)A), leading to the formation of 2-methylthio-N6-threonylcarbamoyladenosine (ms(2)t(6)A) at position 37 in tRNAs that read codons beginning with adenine.</text>
</comment>